<sequence>MAGTLDRAAAVPGAAVGLVGEPRSAADAGLAGPAVPGLVVVGRVRGASTRHPRPVAQGHRGDRLRRDRLPAVRDQPGAANHPALRAGSASRRIRRGHARCRRTCAIAPRAGRQERPCRGRRGSRSRRLAIVGGGVAMTLMEGLVVASGLAIGYWLVSVFTKSPDGYDDTPAGNADAPEAAAPGAPWHEVLGVSEWASDEDVTAAYRDKIGQYHPDKVATMGPEIRELAERKAREINQAYQDARRRN</sequence>
<evidence type="ECO:0000259" key="4">
    <source>
        <dbReference type="PROSITE" id="PS50076"/>
    </source>
</evidence>
<dbReference type="PROSITE" id="PS50076">
    <property type="entry name" value="DNAJ_2"/>
    <property type="match status" value="1"/>
</dbReference>
<feature type="region of interest" description="Disordered" evidence="2">
    <location>
        <begin position="73"/>
        <end position="92"/>
    </location>
</feature>
<keyword evidence="3" id="KW-0472">Membrane</keyword>
<feature type="transmembrane region" description="Helical" evidence="3">
    <location>
        <begin position="128"/>
        <end position="156"/>
    </location>
</feature>
<accession>A0A5B7ZQC1</accession>
<evidence type="ECO:0000256" key="1">
    <source>
        <dbReference type="ARBA" id="ARBA00023186"/>
    </source>
</evidence>
<evidence type="ECO:0000313" key="6">
    <source>
        <dbReference type="Proteomes" id="UP000308149"/>
    </source>
</evidence>
<name>A0A5B7ZQC1_9GAMM</name>
<evidence type="ECO:0000256" key="3">
    <source>
        <dbReference type="SAM" id="Phobius"/>
    </source>
</evidence>
<keyword evidence="3" id="KW-0812">Transmembrane</keyword>
<dbReference type="CDD" id="cd06257">
    <property type="entry name" value="DnaJ"/>
    <property type="match status" value="1"/>
</dbReference>
<dbReference type="SUPFAM" id="SSF46565">
    <property type="entry name" value="Chaperone J-domain"/>
    <property type="match status" value="1"/>
</dbReference>
<keyword evidence="1" id="KW-0143">Chaperone</keyword>
<proteinExistence type="predicted"/>
<feature type="domain" description="J" evidence="4">
    <location>
        <begin position="185"/>
        <end position="246"/>
    </location>
</feature>
<dbReference type="SMART" id="SM00271">
    <property type="entry name" value="DnaJ"/>
    <property type="match status" value="1"/>
</dbReference>
<evidence type="ECO:0000313" key="5">
    <source>
        <dbReference type="EMBL" id="QDA56805.1"/>
    </source>
</evidence>
<dbReference type="InterPro" id="IPR001623">
    <property type="entry name" value="DnaJ_domain"/>
</dbReference>
<dbReference type="Gene3D" id="1.10.287.110">
    <property type="entry name" value="DnaJ domain"/>
    <property type="match status" value="1"/>
</dbReference>
<evidence type="ECO:0000256" key="2">
    <source>
        <dbReference type="SAM" id="MobiDB-lite"/>
    </source>
</evidence>
<dbReference type="Pfam" id="PF00226">
    <property type="entry name" value="DnaJ"/>
    <property type="match status" value="1"/>
</dbReference>
<reference evidence="5 6" key="1">
    <citation type="submission" date="2019-06" db="EMBL/GenBank/DDBJ databases">
        <title>Thermomonas aquatica sp. nov., isolated from an industrial wastewater treatment plant.</title>
        <authorList>
            <person name="Jeon J.H."/>
            <person name="Park D.-S."/>
        </authorList>
    </citation>
    <scope>NUCLEOTIDE SEQUENCE [LARGE SCALE GENOMIC DNA]</scope>
    <source>
        <strain evidence="5 6">SY21</strain>
    </source>
</reference>
<organism evidence="5 6">
    <name type="scientific">Thermomonas aquatica</name>
    <dbReference type="NCBI Taxonomy" id="2202149"/>
    <lineage>
        <taxon>Bacteria</taxon>
        <taxon>Pseudomonadati</taxon>
        <taxon>Pseudomonadota</taxon>
        <taxon>Gammaproteobacteria</taxon>
        <taxon>Lysobacterales</taxon>
        <taxon>Lysobacteraceae</taxon>
        <taxon>Thermomonas</taxon>
    </lineage>
</organism>
<dbReference type="KEGG" id="thes:FHQ07_05475"/>
<dbReference type="AlphaFoldDB" id="A0A5B7ZQC1"/>
<protein>
    <submittedName>
        <fullName evidence="5">J domain-containing protein</fullName>
    </submittedName>
</protein>
<keyword evidence="3" id="KW-1133">Transmembrane helix</keyword>
<dbReference type="EMBL" id="CP040871">
    <property type="protein sequence ID" value="QDA56805.1"/>
    <property type="molecule type" value="Genomic_DNA"/>
</dbReference>
<gene>
    <name evidence="5" type="ORF">FHQ07_05475</name>
</gene>
<dbReference type="InterPro" id="IPR036869">
    <property type="entry name" value="J_dom_sf"/>
</dbReference>
<dbReference type="OrthoDB" id="9782583at2"/>
<keyword evidence="6" id="KW-1185">Reference proteome</keyword>
<dbReference type="PRINTS" id="PR00625">
    <property type="entry name" value="JDOMAIN"/>
</dbReference>
<dbReference type="Proteomes" id="UP000308149">
    <property type="component" value="Chromosome"/>
</dbReference>